<comment type="similarity">
    <text evidence="1">Belongs to the transposase 8 family.</text>
</comment>
<dbReference type="SUPFAM" id="SSF46689">
    <property type="entry name" value="Homeodomain-like"/>
    <property type="match status" value="1"/>
</dbReference>
<keyword evidence="2" id="KW-0614">Plasmid</keyword>
<dbReference type="InterPro" id="IPR009057">
    <property type="entry name" value="Homeodomain-like_sf"/>
</dbReference>
<evidence type="ECO:0000256" key="1">
    <source>
        <dbReference type="ARBA" id="ARBA00009964"/>
    </source>
</evidence>
<dbReference type="KEGG" id="vaq:FIV01_17795"/>
<organism evidence="2 3">
    <name type="scientific">Vibrio aquimaris</name>
    <dbReference type="NCBI Taxonomy" id="2587862"/>
    <lineage>
        <taxon>Bacteria</taxon>
        <taxon>Pseudomonadati</taxon>
        <taxon>Pseudomonadota</taxon>
        <taxon>Gammaproteobacteria</taxon>
        <taxon>Vibrionales</taxon>
        <taxon>Vibrionaceae</taxon>
        <taxon>Vibrio</taxon>
    </lineage>
</organism>
<accession>A0A5P9CR31</accession>
<keyword evidence="3" id="KW-1185">Reference proteome</keyword>
<dbReference type="GO" id="GO:0004803">
    <property type="term" value="F:transposase activity"/>
    <property type="evidence" value="ECO:0007669"/>
    <property type="project" value="InterPro"/>
</dbReference>
<dbReference type="Proteomes" id="UP000326936">
    <property type="component" value="Plasmid pTHAF100_a"/>
</dbReference>
<dbReference type="Pfam" id="PF01527">
    <property type="entry name" value="HTH_Tnp_1"/>
    <property type="match status" value="1"/>
</dbReference>
<sequence>MTKRKNRSYTDEFRRETVALIPEQGYNVSKATEPLGVTDKLLYNW</sequence>
<dbReference type="RefSeq" id="WP_172971869.1">
    <property type="nucleotide sequence ID" value="NZ_CBCSDK010000013.1"/>
</dbReference>
<dbReference type="GO" id="GO:0006313">
    <property type="term" value="P:DNA transposition"/>
    <property type="evidence" value="ECO:0007669"/>
    <property type="project" value="InterPro"/>
</dbReference>
<dbReference type="GO" id="GO:0003677">
    <property type="term" value="F:DNA binding"/>
    <property type="evidence" value="ECO:0007669"/>
    <property type="project" value="InterPro"/>
</dbReference>
<name>A0A5P9CR31_9VIBR</name>
<reference evidence="2 3" key="1">
    <citation type="submission" date="2019-10" db="EMBL/GenBank/DDBJ databases">
        <title>Complete genome sequence of Vibrio sp. strain THAF100, isolated from non-filtered water from the water column of tank 6 of a marine aquarium containing stony-coral fragments. Water maintained at 26 degree C.</title>
        <authorList>
            <person name="Ruckert C."/>
            <person name="Franco A."/>
            <person name="Kalinowski J."/>
            <person name="Glaeser S."/>
        </authorList>
    </citation>
    <scope>NUCLEOTIDE SEQUENCE [LARGE SCALE GENOMIC DNA]</scope>
    <source>
        <strain evidence="2 3">THAF100</strain>
        <plasmid evidence="3">pthaf100_a</plasmid>
    </source>
</reference>
<proteinExistence type="inferred from homology"/>
<gene>
    <name evidence="2" type="ORF">FIV01_17795</name>
</gene>
<dbReference type="EMBL" id="CP045351">
    <property type="protein sequence ID" value="QFT28247.1"/>
    <property type="molecule type" value="Genomic_DNA"/>
</dbReference>
<geneLocation type="plasmid" evidence="3">
    <name>pthaf100_a</name>
</geneLocation>
<dbReference type="AlphaFoldDB" id="A0A5P9CR31"/>
<evidence type="ECO:0000313" key="2">
    <source>
        <dbReference type="EMBL" id="QFT28247.1"/>
    </source>
</evidence>
<dbReference type="InterPro" id="IPR002514">
    <property type="entry name" value="Transposase_8"/>
</dbReference>
<protein>
    <submittedName>
        <fullName evidence="2">Transposase</fullName>
    </submittedName>
</protein>
<evidence type="ECO:0000313" key="3">
    <source>
        <dbReference type="Proteomes" id="UP000326936"/>
    </source>
</evidence>